<dbReference type="Proteomes" id="UP001163046">
    <property type="component" value="Unassembled WGS sequence"/>
</dbReference>
<keyword evidence="3" id="KW-1185">Reference proteome</keyword>
<organism evidence="2 3">
    <name type="scientific">Desmophyllum pertusum</name>
    <dbReference type="NCBI Taxonomy" id="174260"/>
    <lineage>
        <taxon>Eukaryota</taxon>
        <taxon>Metazoa</taxon>
        <taxon>Cnidaria</taxon>
        <taxon>Anthozoa</taxon>
        <taxon>Hexacorallia</taxon>
        <taxon>Scleractinia</taxon>
        <taxon>Caryophylliina</taxon>
        <taxon>Caryophylliidae</taxon>
        <taxon>Desmophyllum</taxon>
    </lineage>
</organism>
<dbReference type="EMBL" id="MU826370">
    <property type="protein sequence ID" value="KAJ7378004.1"/>
    <property type="molecule type" value="Genomic_DNA"/>
</dbReference>
<evidence type="ECO:0000313" key="3">
    <source>
        <dbReference type="Proteomes" id="UP001163046"/>
    </source>
</evidence>
<feature type="region of interest" description="Disordered" evidence="1">
    <location>
        <begin position="1"/>
        <end position="42"/>
    </location>
</feature>
<gene>
    <name evidence="2" type="ORF">OS493_025320</name>
</gene>
<evidence type="ECO:0000313" key="2">
    <source>
        <dbReference type="EMBL" id="KAJ7378004.1"/>
    </source>
</evidence>
<comment type="caution">
    <text evidence="2">The sequence shown here is derived from an EMBL/GenBank/DDBJ whole genome shotgun (WGS) entry which is preliminary data.</text>
</comment>
<accession>A0A9W9ZBM5</accession>
<protein>
    <submittedName>
        <fullName evidence="2">Uncharacterized protein</fullName>
    </submittedName>
</protein>
<evidence type="ECO:0000256" key="1">
    <source>
        <dbReference type="SAM" id="MobiDB-lite"/>
    </source>
</evidence>
<name>A0A9W9ZBM5_9CNID</name>
<sequence length="101" mass="11642">MITLPEEAEKFRNPGRKGLGDVVAGKSKGTGSGWQNGPCPVRRRRGRTISWNNKEHSIIHASHNERLVERISSRWSHNTDEFDKTTFVNYYRTVNEFQEAI</sequence>
<dbReference type="AlphaFoldDB" id="A0A9W9ZBM5"/>
<dbReference type="OrthoDB" id="1890922at2759"/>
<proteinExistence type="predicted"/>
<reference evidence="2" key="1">
    <citation type="submission" date="2023-01" db="EMBL/GenBank/DDBJ databases">
        <title>Genome assembly of the deep-sea coral Lophelia pertusa.</title>
        <authorList>
            <person name="Herrera S."/>
            <person name="Cordes E."/>
        </authorList>
    </citation>
    <scope>NUCLEOTIDE SEQUENCE</scope>
    <source>
        <strain evidence="2">USNM1676648</strain>
        <tissue evidence="2">Polyp</tissue>
    </source>
</reference>